<dbReference type="AlphaFoldDB" id="A0A401ZDE0"/>
<feature type="domain" description="Aminotransferase class I/classII large" evidence="1">
    <location>
        <begin position="54"/>
        <end position="361"/>
    </location>
</feature>
<proteinExistence type="predicted"/>
<dbReference type="SUPFAM" id="SSF53383">
    <property type="entry name" value="PLP-dependent transferases"/>
    <property type="match status" value="1"/>
</dbReference>
<dbReference type="OrthoDB" id="9802328at2"/>
<dbReference type="InterPro" id="IPR015422">
    <property type="entry name" value="PyrdxlP-dep_Trfase_small"/>
</dbReference>
<reference evidence="3" key="1">
    <citation type="submission" date="2018-12" db="EMBL/GenBank/DDBJ databases">
        <title>Tengunoibacter tsumagoiensis gen. nov., sp. nov., Dictyobacter kobayashii sp. nov., D. alpinus sp. nov., and D. joshuensis sp. nov. and description of Dictyobacteraceae fam. nov. within the order Ktedonobacterales isolated from Tengu-no-mugimeshi.</title>
        <authorList>
            <person name="Wang C.M."/>
            <person name="Zheng Y."/>
            <person name="Sakai Y."/>
            <person name="Toyoda A."/>
            <person name="Minakuchi Y."/>
            <person name="Abe K."/>
            <person name="Yokota A."/>
            <person name="Yabe S."/>
        </authorList>
    </citation>
    <scope>NUCLEOTIDE SEQUENCE [LARGE SCALE GENOMIC DNA]</scope>
    <source>
        <strain evidence="3">S-27</strain>
    </source>
</reference>
<dbReference type="PANTHER" id="PTHR43510:SF1">
    <property type="entry name" value="AMINOTRANSFERASE FUNCTION, HYPOTHETICAL (EUROFUNG)"/>
    <property type="match status" value="1"/>
</dbReference>
<dbReference type="InterPro" id="IPR015421">
    <property type="entry name" value="PyrdxlP-dep_Trfase_major"/>
</dbReference>
<dbReference type="CDD" id="cd00609">
    <property type="entry name" value="AAT_like"/>
    <property type="match status" value="1"/>
</dbReference>
<accession>A0A401ZDE0</accession>
<dbReference type="InterPro" id="IPR015424">
    <property type="entry name" value="PyrdxlP-dep_Trfase"/>
</dbReference>
<dbReference type="InterPro" id="IPR004839">
    <property type="entry name" value="Aminotransferase_I/II_large"/>
</dbReference>
<dbReference type="EMBL" id="BIFQ01000001">
    <property type="protein sequence ID" value="GCE04853.1"/>
    <property type="molecule type" value="Genomic_DNA"/>
</dbReference>
<dbReference type="Gene3D" id="3.90.1150.10">
    <property type="entry name" value="Aspartate Aminotransferase, domain 1"/>
    <property type="match status" value="1"/>
</dbReference>
<evidence type="ECO:0000313" key="3">
    <source>
        <dbReference type="Proteomes" id="UP000287224"/>
    </source>
</evidence>
<protein>
    <submittedName>
        <fullName evidence="2">Aminotransferase</fullName>
    </submittedName>
</protein>
<keyword evidence="2" id="KW-0808">Transferase</keyword>
<dbReference type="GO" id="GO:0008483">
    <property type="term" value="F:transaminase activity"/>
    <property type="evidence" value="ECO:0007669"/>
    <property type="project" value="UniProtKB-KW"/>
</dbReference>
<dbReference type="RefSeq" id="WP_126595962.1">
    <property type="nucleotide sequence ID" value="NZ_BIFQ01000001.1"/>
</dbReference>
<keyword evidence="3" id="KW-1185">Reference proteome</keyword>
<sequence length="373" mass="42098">MHIPDFKLERYFARWEFVAPYMLSSSDVDGYQMSDLLALADPECRELWQNLPLGYTESAGHPLLRQQIARLYQHISTENVLTFSGGEEAIFALTNVLLQQGDHAIVTWPGYQSLYSIAQATGAEVTLLELQEEQGWQLDVAALRKALRPDTRLIVINFPHNPTGAHLDRQTLDEVVAIAQEANAYLFSDESYRFLEYQPEQTLPGAADLSRKAISLGVMSKSFALAGLRIGWLATQDTTLLQRVAAFKDYLSICNSAPSEILALIALRAHSQIISRSLDIIQSNRLLLNHFFRQWSDTFSWHPPQAGSIAFPRLRTNQPIAKFAQQLVQKEGVMLLPGTVYDHPGNNFRIGLGRKNMPEALSRVEHFLQQHRT</sequence>
<comment type="caution">
    <text evidence="2">The sequence shown here is derived from an EMBL/GenBank/DDBJ whole genome shotgun (WGS) entry which is preliminary data.</text>
</comment>
<organism evidence="2 3">
    <name type="scientific">Dictyobacter aurantiacus</name>
    <dbReference type="NCBI Taxonomy" id="1936993"/>
    <lineage>
        <taxon>Bacteria</taxon>
        <taxon>Bacillati</taxon>
        <taxon>Chloroflexota</taxon>
        <taxon>Ktedonobacteria</taxon>
        <taxon>Ktedonobacterales</taxon>
        <taxon>Dictyobacteraceae</taxon>
        <taxon>Dictyobacter</taxon>
    </lineage>
</organism>
<dbReference type="GO" id="GO:0030170">
    <property type="term" value="F:pyridoxal phosphate binding"/>
    <property type="evidence" value="ECO:0007669"/>
    <property type="project" value="InterPro"/>
</dbReference>
<dbReference type="PANTHER" id="PTHR43510">
    <property type="entry name" value="AMINOTRANSFERASE FUNCTION, HYPOTHETICAL (EUROFUNG)"/>
    <property type="match status" value="1"/>
</dbReference>
<dbReference type="Proteomes" id="UP000287224">
    <property type="component" value="Unassembled WGS sequence"/>
</dbReference>
<dbReference type="Pfam" id="PF00155">
    <property type="entry name" value="Aminotran_1_2"/>
    <property type="match status" value="1"/>
</dbReference>
<gene>
    <name evidence="2" type="ORF">KDAU_21820</name>
</gene>
<dbReference type="Gene3D" id="3.40.640.10">
    <property type="entry name" value="Type I PLP-dependent aspartate aminotransferase-like (Major domain)"/>
    <property type="match status" value="1"/>
</dbReference>
<evidence type="ECO:0000259" key="1">
    <source>
        <dbReference type="Pfam" id="PF00155"/>
    </source>
</evidence>
<name>A0A401ZDE0_9CHLR</name>
<keyword evidence="2" id="KW-0032">Aminotransferase</keyword>
<evidence type="ECO:0000313" key="2">
    <source>
        <dbReference type="EMBL" id="GCE04853.1"/>
    </source>
</evidence>